<dbReference type="OrthoDB" id="5363038at2"/>
<dbReference type="GO" id="GO:0016614">
    <property type="term" value="F:oxidoreductase activity, acting on CH-OH group of donors"/>
    <property type="evidence" value="ECO:0007669"/>
    <property type="project" value="UniProtKB-ARBA"/>
</dbReference>
<keyword evidence="2" id="KW-0560">Oxidoreductase</keyword>
<dbReference type="FunFam" id="3.40.50.720:FF:000084">
    <property type="entry name" value="Short-chain dehydrogenase reductase"/>
    <property type="match status" value="1"/>
</dbReference>
<dbReference type="AlphaFoldDB" id="A0A1H3X2L6"/>
<dbReference type="Gene3D" id="3.40.50.720">
    <property type="entry name" value="NAD(P)-binding Rossmann-like Domain"/>
    <property type="match status" value="1"/>
</dbReference>
<dbReference type="PRINTS" id="PR00081">
    <property type="entry name" value="GDHRDH"/>
</dbReference>
<dbReference type="STRING" id="37625.SAMN05660420_00797"/>
<gene>
    <name evidence="3" type="ORF">SAMN05660420_00797</name>
</gene>
<dbReference type="InterPro" id="IPR002347">
    <property type="entry name" value="SDR_fam"/>
</dbReference>
<dbReference type="EMBL" id="FNQN01000002">
    <property type="protein sequence ID" value="SDZ93636.1"/>
    <property type="molecule type" value="Genomic_DNA"/>
</dbReference>
<accession>A0A1H3X2L6</accession>
<evidence type="ECO:0000256" key="2">
    <source>
        <dbReference type="ARBA" id="ARBA00023002"/>
    </source>
</evidence>
<evidence type="ECO:0000256" key="1">
    <source>
        <dbReference type="ARBA" id="ARBA00006484"/>
    </source>
</evidence>
<proteinExistence type="inferred from homology"/>
<keyword evidence="4" id="KW-1185">Reference proteome</keyword>
<dbReference type="InterPro" id="IPR036291">
    <property type="entry name" value="NAD(P)-bd_dom_sf"/>
</dbReference>
<dbReference type="PANTHER" id="PTHR48107:SF7">
    <property type="entry name" value="RE15974P"/>
    <property type="match status" value="1"/>
</dbReference>
<reference evidence="3 4" key="1">
    <citation type="submission" date="2016-10" db="EMBL/GenBank/DDBJ databases">
        <authorList>
            <person name="de Groot N.N."/>
        </authorList>
    </citation>
    <scope>NUCLEOTIDE SEQUENCE [LARGE SCALE GENOMIC DNA]</scope>
    <source>
        <strain evidence="3 4">DSM 7343</strain>
    </source>
</reference>
<sequence>MDKSLTGKTALVTGGSRGIGRATALKLGAMGAAVVVNYMSNTAAAEDVVDKIVAQGGKAVAIKANMVDPAAIETLFDQAIHEFGGLDIVVNNAGLAIYKPIAEVTEDDYEQLFSLNVKGLLFSCQQAARKLADGGRIINISTSVTKMMLPNYGLYAASKGAVEELTKVLAKELGARGITVNAISPGPTDTDLFRQGKSEEQIRQLGSMAAFNRIGTPEDIAGAVALLASPESGWITGQDICANGGLTA</sequence>
<organism evidence="3 4">
    <name type="scientific">Desulfuromusa kysingii</name>
    <dbReference type="NCBI Taxonomy" id="37625"/>
    <lineage>
        <taxon>Bacteria</taxon>
        <taxon>Pseudomonadati</taxon>
        <taxon>Thermodesulfobacteriota</taxon>
        <taxon>Desulfuromonadia</taxon>
        <taxon>Desulfuromonadales</taxon>
        <taxon>Geopsychrobacteraceae</taxon>
        <taxon>Desulfuromusa</taxon>
    </lineage>
</organism>
<comment type="similarity">
    <text evidence="1">Belongs to the short-chain dehydrogenases/reductases (SDR) family.</text>
</comment>
<dbReference type="Proteomes" id="UP000199409">
    <property type="component" value="Unassembled WGS sequence"/>
</dbReference>
<protein>
    <submittedName>
        <fullName evidence="3">3-oxoacyl-[acyl-carrier protein] reductase</fullName>
    </submittedName>
</protein>
<dbReference type="PRINTS" id="PR00080">
    <property type="entry name" value="SDRFAMILY"/>
</dbReference>
<dbReference type="CDD" id="cd05362">
    <property type="entry name" value="THN_reductase-like_SDR_c"/>
    <property type="match status" value="1"/>
</dbReference>
<dbReference type="RefSeq" id="WP_092344957.1">
    <property type="nucleotide sequence ID" value="NZ_FNQN01000002.1"/>
</dbReference>
<evidence type="ECO:0000313" key="4">
    <source>
        <dbReference type="Proteomes" id="UP000199409"/>
    </source>
</evidence>
<evidence type="ECO:0000313" key="3">
    <source>
        <dbReference type="EMBL" id="SDZ93636.1"/>
    </source>
</evidence>
<dbReference type="Pfam" id="PF13561">
    <property type="entry name" value="adh_short_C2"/>
    <property type="match status" value="1"/>
</dbReference>
<dbReference type="NCBIfam" id="NF005559">
    <property type="entry name" value="PRK07231.1"/>
    <property type="match status" value="1"/>
</dbReference>
<dbReference type="SUPFAM" id="SSF51735">
    <property type="entry name" value="NAD(P)-binding Rossmann-fold domains"/>
    <property type="match status" value="1"/>
</dbReference>
<name>A0A1H3X2L6_9BACT</name>
<dbReference type="PANTHER" id="PTHR48107">
    <property type="entry name" value="NADPH-DEPENDENT ALDEHYDE REDUCTASE-LIKE PROTEIN, CHLOROPLASTIC-RELATED"/>
    <property type="match status" value="1"/>
</dbReference>